<evidence type="ECO:0000313" key="1">
    <source>
        <dbReference type="EMBL" id="QJX79913.1"/>
    </source>
</evidence>
<proteinExistence type="predicted"/>
<evidence type="ECO:0008006" key="3">
    <source>
        <dbReference type="Google" id="ProtNLM"/>
    </source>
</evidence>
<dbReference type="RefSeq" id="WP_171777895.1">
    <property type="nucleotide sequence ID" value="NZ_CP045273.1"/>
</dbReference>
<dbReference type="EMBL" id="CP045273">
    <property type="protein sequence ID" value="QJX79913.1"/>
    <property type="molecule type" value="Genomic_DNA"/>
</dbReference>
<accession>A0A6M6DY71</accession>
<reference evidence="1 2" key="1">
    <citation type="submission" date="2019-10" db="EMBL/GenBank/DDBJ databases">
        <title>Complete genome sequences for adaption low water activity.</title>
        <authorList>
            <person name="Zhao L."/>
            <person name="Zhong J."/>
        </authorList>
    </citation>
    <scope>NUCLEOTIDE SEQUENCE [LARGE SCALE GENOMIC DNA]</scope>
    <source>
        <strain evidence="1 2">FDU301</strain>
        <plasmid evidence="2">pfdu301a</plasmid>
    </source>
</reference>
<dbReference type="AlphaFoldDB" id="A0A6M6DY71"/>
<name>A0A6M6DY71_PRIMG</name>
<evidence type="ECO:0000313" key="2">
    <source>
        <dbReference type="Proteomes" id="UP000501076"/>
    </source>
</evidence>
<sequence length="71" mass="8600">MRIELNNGAYYEIREKNSSLYQVFYCWGENLFYSGQEKGERMMSSKTTFKQAFKTAREIKRVYEMNFLRMG</sequence>
<gene>
    <name evidence="1" type="ORF">FDZ14_27820</name>
</gene>
<geneLocation type="plasmid" evidence="2">
    <name>pfdu301a</name>
</geneLocation>
<keyword evidence="1" id="KW-0614">Plasmid</keyword>
<protein>
    <recommendedName>
        <fullName evidence="3">WGR domain-containing protein</fullName>
    </recommendedName>
</protein>
<organism evidence="1 2">
    <name type="scientific">Priestia megaterium</name>
    <name type="common">Bacillus megaterium</name>
    <dbReference type="NCBI Taxonomy" id="1404"/>
    <lineage>
        <taxon>Bacteria</taxon>
        <taxon>Bacillati</taxon>
        <taxon>Bacillota</taxon>
        <taxon>Bacilli</taxon>
        <taxon>Bacillales</taxon>
        <taxon>Bacillaceae</taxon>
        <taxon>Priestia</taxon>
    </lineage>
</organism>
<dbReference type="Proteomes" id="UP000501076">
    <property type="component" value="Plasmid pFDU301A"/>
</dbReference>